<dbReference type="EMBL" id="CM047580">
    <property type="protein sequence ID" value="KAI9921298.1"/>
    <property type="molecule type" value="Genomic_DNA"/>
</dbReference>
<protein>
    <submittedName>
        <fullName evidence="1">Uncharacterized protein</fullName>
    </submittedName>
</protein>
<evidence type="ECO:0000313" key="1">
    <source>
        <dbReference type="EMBL" id="KAI9921298.1"/>
    </source>
</evidence>
<organism evidence="1 2">
    <name type="scientific">Peronosclerospora sorghi</name>
    <dbReference type="NCBI Taxonomy" id="230839"/>
    <lineage>
        <taxon>Eukaryota</taxon>
        <taxon>Sar</taxon>
        <taxon>Stramenopiles</taxon>
        <taxon>Oomycota</taxon>
        <taxon>Peronosporomycetes</taxon>
        <taxon>Peronosporales</taxon>
        <taxon>Peronosporaceae</taxon>
        <taxon>Peronosclerospora</taxon>
    </lineage>
</organism>
<dbReference type="Proteomes" id="UP001163321">
    <property type="component" value="Chromosome 1"/>
</dbReference>
<sequence>MGMQCVSVRLNVIKKLLGIVINSGRNDSHVLILFVCFRARDSPEYSFSIYPQKWHRTEKIRLVAGRRALSIPMLVGASKASATEDIMGAKLAVLRNKSIKFYAASMGSILFLLSSTYIGKLLTLQIVAQLVVTGFVSF</sequence>
<proteinExistence type="predicted"/>
<comment type="caution">
    <text evidence="1">The sequence shown here is derived from an EMBL/GenBank/DDBJ whole genome shotgun (WGS) entry which is preliminary data.</text>
</comment>
<evidence type="ECO:0000313" key="2">
    <source>
        <dbReference type="Proteomes" id="UP001163321"/>
    </source>
</evidence>
<gene>
    <name evidence="1" type="ORF">PsorP6_002161</name>
</gene>
<accession>A0ACC0WT76</accession>
<keyword evidence="2" id="KW-1185">Reference proteome</keyword>
<name>A0ACC0WT76_9STRA</name>
<reference evidence="1 2" key="1">
    <citation type="journal article" date="2022" name="bioRxiv">
        <title>The genome of the oomycete Peronosclerospora sorghi, a cosmopolitan pathogen of maize and sorghum, is inflated with dispersed pseudogenes.</title>
        <authorList>
            <person name="Fletcher K."/>
            <person name="Martin F."/>
            <person name="Isakeit T."/>
            <person name="Cavanaugh K."/>
            <person name="Magill C."/>
            <person name="Michelmore R."/>
        </authorList>
    </citation>
    <scope>NUCLEOTIDE SEQUENCE [LARGE SCALE GENOMIC DNA]</scope>
    <source>
        <strain evidence="1">P6</strain>
    </source>
</reference>